<dbReference type="EMBL" id="UYYF01004584">
    <property type="protein sequence ID" value="VDN05637.1"/>
    <property type="molecule type" value="Genomic_DNA"/>
</dbReference>
<reference evidence="4" key="1">
    <citation type="submission" date="2017-02" db="UniProtKB">
        <authorList>
            <consortium name="WormBaseParasite"/>
        </authorList>
    </citation>
    <scope>IDENTIFICATION</scope>
</reference>
<accession>A0A0N5D553</accession>
<dbReference type="Proteomes" id="UP000276776">
    <property type="component" value="Unassembled WGS sequence"/>
</dbReference>
<reference evidence="2 3" key="2">
    <citation type="submission" date="2018-11" db="EMBL/GenBank/DDBJ databases">
        <authorList>
            <consortium name="Pathogen Informatics"/>
        </authorList>
    </citation>
    <scope>NUCLEOTIDE SEQUENCE [LARGE SCALE GENOMIC DNA]</scope>
</reference>
<gene>
    <name evidence="2" type="ORF">TCLT_LOCUS8112</name>
</gene>
<evidence type="ECO:0000256" key="1">
    <source>
        <dbReference type="SAM" id="MobiDB-lite"/>
    </source>
</evidence>
<organism evidence="4">
    <name type="scientific">Thelazia callipaeda</name>
    <name type="common">Oriental eyeworm</name>
    <name type="synonym">Parasitic nematode</name>
    <dbReference type="NCBI Taxonomy" id="103827"/>
    <lineage>
        <taxon>Eukaryota</taxon>
        <taxon>Metazoa</taxon>
        <taxon>Ecdysozoa</taxon>
        <taxon>Nematoda</taxon>
        <taxon>Chromadorea</taxon>
        <taxon>Rhabditida</taxon>
        <taxon>Spirurina</taxon>
        <taxon>Spiruromorpha</taxon>
        <taxon>Thelazioidea</taxon>
        <taxon>Thelaziidae</taxon>
        <taxon>Thelazia</taxon>
    </lineage>
</organism>
<protein>
    <submittedName>
        <fullName evidence="2 4">Uncharacterized protein</fullName>
    </submittedName>
</protein>
<keyword evidence="3" id="KW-1185">Reference proteome</keyword>
<dbReference type="AlphaFoldDB" id="A0A0N5D553"/>
<name>A0A0N5D553_THECL</name>
<dbReference type="WBParaSite" id="TCLT_0000812301-mRNA-1">
    <property type="protein sequence ID" value="TCLT_0000812301-mRNA-1"/>
    <property type="gene ID" value="TCLT_0000812301"/>
</dbReference>
<evidence type="ECO:0000313" key="4">
    <source>
        <dbReference type="WBParaSite" id="TCLT_0000812301-mRNA-1"/>
    </source>
</evidence>
<proteinExistence type="predicted"/>
<feature type="region of interest" description="Disordered" evidence="1">
    <location>
        <begin position="1"/>
        <end position="24"/>
    </location>
</feature>
<sequence>MLQSVLHDVRDRRNGSWRSQRNVSKHKIRMEQNTLHESQVAQQCYEEMTKHEKKPSMWKANIEKNIGEINIYKTLTERYLAGEILECKNLKETEKCMKGTEEIRKVWATMWNSKMGEDDNRHNEYPEEFIPDSQQHDTFPPEVDIFPVCPNGRL</sequence>
<evidence type="ECO:0000313" key="2">
    <source>
        <dbReference type="EMBL" id="VDN05637.1"/>
    </source>
</evidence>
<evidence type="ECO:0000313" key="3">
    <source>
        <dbReference type="Proteomes" id="UP000276776"/>
    </source>
</evidence>